<dbReference type="Pfam" id="PF09721">
    <property type="entry name" value="Exosortase_EpsH"/>
    <property type="match status" value="1"/>
</dbReference>
<dbReference type="RefSeq" id="WP_267927616.1">
    <property type="nucleotide sequence ID" value="NZ_AP024233.1"/>
</dbReference>
<keyword evidence="5" id="KW-0378">Hydrolase</keyword>
<evidence type="ECO:0000256" key="6">
    <source>
        <dbReference type="ARBA" id="ARBA00022989"/>
    </source>
</evidence>
<organism evidence="9 10">
    <name type="scientific">Desulfolithobacter dissulfuricans</name>
    <dbReference type="NCBI Taxonomy" id="2795293"/>
    <lineage>
        <taxon>Bacteria</taxon>
        <taxon>Pseudomonadati</taxon>
        <taxon>Thermodesulfobacteriota</taxon>
        <taxon>Desulfobulbia</taxon>
        <taxon>Desulfobulbales</taxon>
        <taxon>Desulfobulbaceae</taxon>
        <taxon>Desulfolithobacter</taxon>
    </lineage>
</organism>
<dbReference type="GO" id="GO:0005886">
    <property type="term" value="C:plasma membrane"/>
    <property type="evidence" value="ECO:0007669"/>
    <property type="project" value="UniProtKB-SubCell"/>
</dbReference>
<dbReference type="EMBL" id="AP024233">
    <property type="protein sequence ID" value="BCO07664.1"/>
    <property type="molecule type" value="Genomic_DNA"/>
</dbReference>
<feature type="transmembrane region" description="Helical" evidence="8">
    <location>
        <begin position="122"/>
        <end position="140"/>
    </location>
</feature>
<dbReference type="AlphaFoldDB" id="A0A915TXP3"/>
<dbReference type="InterPro" id="IPR026392">
    <property type="entry name" value="Exo/Archaeosortase_dom"/>
</dbReference>
<feature type="transmembrane region" description="Helical" evidence="8">
    <location>
        <begin position="215"/>
        <end position="239"/>
    </location>
</feature>
<feature type="transmembrane region" description="Helical" evidence="8">
    <location>
        <begin position="96"/>
        <end position="115"/>
    </location>
</feature>
<evidence type="ECO:0000313" key="9">
    <source>
        <dbReference type="EMBL" id="BCO07664.1"/>
    </source>
</evidence>
<feature type="transmembrane region" description="Helical" evidence="8">
    <location>
        <begin position="251"/>
        <end position="275"/>
    </location>
</feature>
<dbReference type="InterPro" id="IPR019127">
    <property type="entry name" value="Exosortase"/>
</dbReference>
<evidence type="ECO:0008006" key="11">
    <source>
        <dbReference type="Google" id="ProtNLM"/>
    </source>
</evidence>
<evidence type="ECO:0000313" key="10">
    <source>
        <dbReference type="Proteomes" id="UP001063350"/>
    </source>
</evidence>
<feature type="transmembrane region" description="Helical" evidence="8">
    <location>
        <begin position="189"/>
        <end position="209"/>
    </location>
</feature>
<gene>
    <name evidence="9" type="ORF">GF1_00400</name>
</gene>
<name>A0A915TXP3_9BACT</name>
<dbReference type="GO" id="GO:0006508">
    <property type="term" value="P:proteolysis"/>
    <property type="evidence" value="ECO:0007669"/>
    <property type="project" value="UniProtKB-KW"/>
</dbReference>
<evidence type="ECO:0000256" key="2">
    <source>
        <dbReference type="ARBA" id="ARBA00022475"/>
    </source>
</evidence>
<keyword evidence="3" id="KW-0645">Protease</keyword>
<dbReference type="NCBIfam" id="TIGR02602">
    <property type="entry name" value="8TM_EpsH"/>
    <property type="match status" value="1"/>
</dbReference>
<dbReference type="Proteomes" id="UP001063350">
    <property type="component" value="Chromosome"/>
</dbReference>
<evidence type="ECO:0000256" key="1">
    <source>
        <dbReference type="ARBA" id="ARBA00004651"/>
    </source>
</evidence>
<feature type="transmembrane region" description="Helical" evidence="8">
    <location>
        <begin position="73"/>
        <end position="90"/>
    </location>
</feature>
<feature type="transmembrane region" description="Helical" evidence="8">
    <location>
        <begin position="43"/>
        <end position="61"/>
    </location>
</feature>
<dbReference type="InterPro" id="IPR013426">
    <property type="entry name" value="EpsH-like"/>
</dbReference>
<proteinExistence type="predicted"/>
<accession>A0A915TXP3</accession>
<keyword evidence="10" id="KW-1185">Reference proteome</keyword>
<keyword evidence="4 8" id="KW-0812">Transmembrane</keyword>
<feature type="transmembrane region" description="Helical" evidence="8">
    <location>
        <begin position="12"/>
        <end position="31"/>
    </location>
</feature>
<keyword evidence="7 8" id="KW-0472">Membrane</keyword>
<evidence type="ECO:0000256" key="4">
    <source>
        <dbReference type="ARBA" id="ARBA00022692"/>
    </source>
</evidence>
<keyword evidence="2" id="KW-1003">Cell membrane</keyword>
<sequence length="289" mass="32098">MNTRAAEWDRNTALSLGVVLAGLLLLYFPYLKTLLVDWETNDNYSHGYFIPLLSLYMVYSIRDRLKNLPVQPGYWGLVLILMGLGQLVIAKIGAEFFLQRTSFIVVLLGVILFFLGTKYFKALLVPVLYLVFMIPLPAVVWNKIAFPLQLFSSFLTEKVVSLLGISVFREGNILHLAETSLEVVDACSGLRSLVTMFALSAAFAWLQSLPVWKKWLLFFMAAPIAIFANIIRLTGTAILASRYGGDVAQGFLHEFSGMVTFFVGLGLLIGLSVLLGSPFRDPSVTIGTR</sequence>
<dbReference type="NCBIfam" id="TIGR04178">
    <property type="entry name" value="exo_archaeo"/>
    <property type="match status" value="1"/>
</dbReference>
<evidence type="ECO:0000256" key="5">
    <source>
        <dbReference type="ARBA" id="ARBA00022801"/>
    </source>
</evidence>
<protein>
    <recommendedName>
        <fullName evidence="11">Exosortase</fullName>
    </recommendedName>
</protein>
<comment type="subcellular location">
    <subcellularLocation>
        <location evidence="1">Cell membrane</location>
        <topology evidence="1">Multi-pass membrane protein</topology>
    </subcellularLocation>
</comment>
<evidence type="ECO:0000256" key="3">
    <source>
        <dbReference type="ARBA" id="ARBA00022670"/>
    </source>
</evidence>
<dbReference type="KEGG" id="ddu:GF1_00400"/>
<evidence type="ECO:0000256" key="8">
    <source>
        <dbReference type="SAM" id="Phobius"/>
    </source>
</evidence>
<dbReference type="GO" id="GO:0008233">
    <property type="term" value="F:peptidase activity"/>
    <property type="evidence" value="ECO:0007669"/>
    <property type="project" value="UniProtKB-KW"/>
</dbReference>
<reference evidence="9" key="1">
    <citation type="submission" date="2020-12" db="EMBL/GenBank/DDBJ databases">
        <title>Desulfobium dissulfuricans gen. nov., sp. nov., a novel mesophilic, sulfate-reducing bacterium isolated from a deep-sea hydrothermal vent.</title>
        <authorList>
            <person name="Hashimoto Y."/>
            <person name="Tame A."/>
            <person name="Sawayama S."/>
            <person name="Miyazaki J."/>
            <person name="Takai K."/>
            <person name="Nakagawa S."/>
        </authorList>
    </citation>
    <scope>NUCLEOTIDE SEQUENCE</scope>
    <source>
        <strain evidence="9">GF1</strain>
    </source>
</reference>
<evidence type="ECO:0000256" key="7">
    <source>
        <dbReference type="ARBA" id="ARBA00023136"/>
    </source>
</evidence>
<keyword evidence="6 8" id="KW-1133">Transmembrane helix</keyword>